<evidence type="ECO:0000256" key="5">
    <source>
        <dbReference type="ARBA" id="ARBA00022723"/>
    </source>
</evidence>
<reference evidence="11 12" key="1">
    <citation type="journal article" date="2014" name="Genome Announc.">
        <title>Draft Genome Sequence of the Boron-Tolerant and Moderately Halotolerant Bacterium Gracilibacillus boraciitolerans JCM 21714T.</title>
        <authorList>
            <person name="Ahmed I."/>
            <person name="Oshima K."/>
            <person name="Suda W."/>
            <person name="Kitamura K."/>
            <person name="Iida T."/>
            <person name="Ohmori Y."/>
            <person name="Fujiwara T."/>
            <person name="Hattori M."/>
            <person name="Ohkuma M."/>
        </authorList>
    </citation>
    <scope>NUCLEOTIDE SEQUENCE [LARGE SCALE GENOMIC DNA]</scope>
    <source>
        <strain evidence="11 12">JCM 21714</strain>
    </source>
</reference>
<sequence length="154" mass="17404">MTIDLSNFNLYQNSDVIVAWVFSLIIGAGLFYYLTKKKKWGGLIIDYITTTNHRKIGIMYLLSGVIFFFRGGIDALLIRTQLAAPQLDFWVFQQDKYNGLFTTHGTIMIFFVAMPLLIGLMNVVVPLQIGAKDLAFPIMNSVSFWLFFSGGSLI</sequence>
<evidence type="ECO:0000256" key="8">
    <source>
        <dbReference type="ARBA" id="ARBA00023008"/>
    </source>
</evidence>
<feature type="transmembrane region" description="Helical" evidence="9">
    <location>
        <begin position="134"/>
        <end position="153"/>
    </location>
</feature>
<dbReference type="AlphaFoldDB" id="W4VLJ1"/>
<dbReference type="Gene3D" id="1.20.210.10">
    <property type="entry name" value="Cytochrome c oxidase-like, subunit I domain"/>
    <property type="match status" value="1"/>
</dbReference>
<keyword evidence="6" id="KW-0249">Electron transport</keyword>
<dbReference type="GO" id="GO:0022904">
    <property type="term" value="P:respiratory electron transport chain"/>
    <property type="evidence" value="ECO:0007669"/>
    <property type="project" value="TreeGrafter"/>
</dbReference>
<evidence type="ECO:0000259" key="10">
    <source>
        <dbReference type="PROSITE" id="PS50855"/>
    </source>
</evidence>
<feature type="transmembrane region" description="Helical" evidence="9">
    <location>
        <begin position="56"/>
        <end position="78"/>
    </location>
</feature>
<dbReference type="GO" id="GO:0046872">
    <property type="term" value="F:metal ion binding"/>
    <property type="evidence" value="ECO:0007669"/>
    <property type="project" value="UniProtKB-KW"/>
</dbReference>
<keyword evidence="4" id="KW-0679">Respiratory chain</keyword>
<dbReference type="GO" id="GO:0020037">
    <property type="term" value="F:heme binding"/>
    <property type="evidence" value="ECO:0007669"/>
    <property type="project" value="InterPro"/>
</dbReference>
<evidence type="ECO:0000256" key="2">
    <source>
        <dbReference type="ARBA" id="ARBA00022448"/>
    </source>
</evidence>
<keyword evidence="7" id="KW-0408">Iron</keyword>
<feature type="domain" description="Cytochrome oxidase subunit I profile" evidence="10">
    <location>
        <begin position="34"/>
        <end position="154"/>
    </location>
</feature>
<evidence type="ECO:0000313" key="11">
    <source>
        <dbReference type="EMBL" id="GAE94250.1"/>
    </source>
</evidence>
<keyword evidence="12" id="KW-1185">Reference proteome</keyword>
<keyword evidence="5" id="KW-0479">Metal-binding</keyword>
<dbReference type="PANTHER" id="PTHR10422:SF35">
    <property type="entry name" value="CYTOCHROME BO(3) UBIQUINOL OXIDASE SUBUNIT 1"/>
    <property type="match status" value="1"/>
</dbReference>
<dbReference type="EMBL" id="BAVS01000021">
    <property type="protein sequence ID" value="GAE94250.1"/>
    <property type="molecule type" value="Genomic_DNA"/>
</dbReference>
<dbReference type="InterPro" id="IPR023616">
    <property type="entry name" value="Cyt_c_oxase-like_su1_dom"/>
</dbReference>
<dbReference type="PRINTS" id="PR01165">
    <property type="entry name" value="CYCOXIDASEI"/>
</dbReference>
<dbReference type="InterPro" id="IPR036927">
    <property type="entry name" value="Cyt_c_oxase-like_su1_sf"/>
</dbReference>
<dbReference type="GO" id="GO:0009060">
    <property type="term" value="P:aerobic respiration"/>
    <property type="evidence" value="ECO:0007669"/>
    <property type="project" value="InterPro"/>
</dbReference>
<dbReference type="eggNOG" id="COG0843">
    <property type="taxonomic scope" value="Bacteria"/>
</dbReference>
<accession>W4VLJ1</accession>
<dbReference type="Pfam" id="PF00115">
    <property type="entry name" value="COX1"/>
    <property type="match status" value="1"/>
</dbReference>
<dbReference type="OrthoDB" id="9803294at2"/>
<keyword evidence="8" id="KW-0186">Copper</keyword>
<dbReference type="GO" id="GO:0004129">
    <property type="term" value="F:cytochrome-c oxidase activity"/>
    <property type="evidence" value="ECO:0007669"/>
    <property type="project" value="InterPro"/>
</dbReference>
<feature type="transmembrane region" description="Helical" evidence="9">
    <location>
        <begin position="16"/>
        <end position="35"/>
    </location>
</feature>
<evidence type="ECO:0000256" key="4">
    <source>
        <dbReference type="ARBA" id="ARBA00022660"/>
    </source>
</evidence>
<evidence type="ECO:0000256" key="9">
    <source>
        <dbReference type="SAM" id="Phobius"/>
    </source>
</evidence>
<dbReference type="PANTHER" id="PTHR10422">
    <property type="entry name" value="CYTOCHROME C OXIDASE SUBUNIT 1"/>
    <property type="match status" value="1"/>
</dbReference>
<keyword evidence="9" id="KW-1133">Transmembrane helix</keyword>
<dbReference type="STRING" id="1298598.JCM21714_3390"/>
<dbReference type="InterPro" id="IPR000883">
    <property type="entry name" value="Cyt_C_Oxase_1"/>
</dbReference>
<keyword evidence="9" id="KW-0472">Membrane</keyword>
<dbReference type="PROSITE" id="PS50855">
    <property type="entry name" value="COX1"/>
    <property type="match status" value="1"/>
</dbReference>
<keyword evidence="3" id="KW-0349">Heme</keyword>
<organism evidence="11 12">
    <name type="scientific">Gracilibacillus boraciitolerans JCM 21714</name>
    <dbReference type="NCBI Taxonomy" id="1298598"/>
    <lineage>
        <taxon>Bacteria</taxon>
        <taxon>Bacillati</taxon>
        <taxon>Bacillota</taxon>
        <taxon>Bacilli</taxon>
        <taxon>Bacillales</taxon>
        <taxon>Bacillaceae</taxon>
        <taxon>Gracilibacillus</taxon>
    </lineage>
</organism>
<proteinExistence type="inferred from homology"/>
<protein>
    <submittedName>
        <fullName evidence="11">Cytochrome O ubiquinol oxidase subunit I</fullName>
    </submittedName>
</protein>
<dbReference type="GO" id="GO:0015990">
    <property type="term" value="P:electron transport coupled proton transport"/>
    <property type="evidence" value="ECO:0007669"/>
    <property type="project" value="TreeGrafter"/>
</dbReference>
<keyword evidence="2" id="KW-0813">Transport</keyword>
<evidence type="ECO:0000256" key="7">
    <source>
        <dbReference type="ARBA" id="ARBA00023004"/>
    </source>
</evidence>
<name>W4VLJ1_9BACI</name>
<comment type="similarity">
    <text evidence="1">Belongs to the heme-copper respiratory oxidase family.</text>
</comment>
<gene>
    <name evidence="11" type="ORF">JCM21714_3390</name>
</gene>
<comment type="caution">
    <text evidence="11">The sequence shown here is derived from an EMBL/GenBank/DDBJ whole genome shotgun (WGS) entry which is preliminary data.</text>
</comment>
<keyword evidence="9" id="KW-0812">Transmembrane</keyword>
<feature type="transmembrane region" description="Helical" evidence="9">
    <location>
        <begin position="107"/>
        <end position="127"/>
    </location>
</feature>
<evidence type="ECO:0000313" key="12">
    <source>
        <dbReference type="Proteomes" id="UP000019102"/>
    </source>
</evidence>
<dbReference type="Proteomes" id="UP000019102">
    <property type="component" value="Unassembled WGS sequence"/>
</dbReference>
<evidence type="ECO:0000256" key="6">
    <source>
        <dbReference type="ARBA" id="ARBA00022982"/>
    </source>
</evidence>
<dbReference type="SUPFAM" id="SSF81442">
    <property type="entry name" value="Cytochrome c oxidase subunit I-like"/>
    <property type="match status" value="1"/>
</dbReference>
<dbReference type="GO" id="GO:0016020">
    <property type="term" value="C:membrane"/>
    <property type="evidence" value="ECO:0007669"/>
    <property type="project" value="InterPro"/>
</dbReference>
<evidence type="ECO:0000256" key="3">
    <source>
        <dbReference type="ARBA" id="ARBA00022617"/>
    </source>
</evidence>
<evidence type="ECO:0000256" key="1">
    <source>
        <dbReference type="ARBA" id="ARBA00009578"/>
    </source>
</evidence>